<evidence type="ECO:0000256" key="1">
    <source>
        <dbReference type="SAM" id="Phobius"/>
    </source>
</evidence>
<dbReference type="EMBL" id="JAUJYO010000017">
    <property type="protein sequence ID" value="KAK1291826.1"/>
    <property type="molecule type" value="Genomic_DNA"/>
</dbReference>
<dbReference type="PANTHER" id="PTHR31170">
    <property type="entry name" value="BNAC04G53230D PROTEIN"/>
    <property type="match status" value="1"/>
</dbReference>
<evidence type="ECO:0000313" key="3">
    <source>
        <dbReference type="Proteomes" id="UP001180020"/>
    </source>
</evidence>
<sequence length="525" mass="61564">MEETRKKAYSNEWRKEPCSIFRVPTHIRWFNFKTYKQNDICNGPYDPKFVSIGPYHHGKERLQPLEEFKWRALHILLNENEKTTTFCFDKMKNLEQRARSCYSEVVDMSSDEFVWMMLLDGCFILFILADRLKDVVQILHFSNETDPSNEKNPQPQFCDSGAIAPAWPIFNKVMADLLLLENQIPFFVLWELFKLVLHPKVLLREDFKQLPESYSVEDRMELVLVNMALGTLIRVYPGKKYYDDFAYEPGMNKIHHFLHLFYLSIALSSKKPDEKNSSCASKFKKKIIRNDPCLPTSTAQNEKQSKFFEKELPLCIEITKDFFIYLFRGYGKNNKNPKCIPNVTDLDKIGVKFIPKYQTKTFLDVTFDYQKGVMEIPPLILYPYTETTLRNIIAFEQCFGGEENLFHISHYVIMMAFLICTPGDISKLQDEEIITNWLGSREEVLNVFKQLRGEVVDVSNDHYADVYKKVNQFRYSKFNRHWATLMNDYFGSPWSFLAVFAAFVALVLTFLQTFFAVHTTSHSTG</sequence>
<gene>
    <name evidence="2" type="ORF">QJS10_CPB17g01098</name>
</gene>
<organism evidence="2 3">
    <name type="scientific">Acorus calamus</name>
    <name type="common">Sweet flag</name>
    <dbReference type="NCBI Taxonomy" id="4465"/>
    <lineage>
        <taxon>Eukaryota</taxon>
        <taxon>Viridiplantae</taxon>
        <taxon>Streptophyta</taxon>
        <taxon>Embryophyta</taxon>
        <taxon>Tracheophyta</taxon>
        <taxon>Spermatophyta</taxon>
        <taxon>Magnoliopsida</taxon>
        <taxon>Liliopsida</taxon>
        <taxon>Acoraceae</taxon>
        <taxon>Acorus</taxon>
    </lineage>
</organism>
<feature type="transmembrane region" description="Helical" evidence="1">
    <location>
        <begin position="494"/>
        <end position="517"/>
    </location>
</feature>
<proteinExistence type="predicted"/>
<keyword evidence="1" id="KW-0812">Transmembrane</keyword>
<accession>A0AAV9CTM1</accession>
<name>A0AAV9CTM1_ACOCL</name>
<evidence type="ECO:0000313" key="2">
    <source>
        <dbReference type="EMBL" id="KAK1291826.1"/>
    </source>
</evidence>
<keyword evidence="1" id="KW-1133">Transmembrane helix</keyword>
<comment type="caution">
    <text evidence="2">The sequence shown here is derived from an EMBL/GenBank/DDBJ whole genome shotgun (WGS) entry which is preliminary data.</text>
</comment>
<keyword evidence="3" id="KW-1185">Reference proteome</keyword>
<dbReference type="InterPro" id="IPR004158">
    <property type="entry name" value="DUF247_pln"/>
</dbReference>
<dbReference type="Proteomes" id="UP001180020">
    <property type="component" value="Unassembled WGS sequence"/>
</dbReference>
<keyword evidence="1" id="KW-0472">Membrane</keyword>
<protein>
    <submittedName>
        <fullName evidence="2">UPF0481 protein</fullName>
    </submittedName>
</protein>
<dbReference type="Pfam" id="PF03140">
    <property type="entry name" value="DUF247"/>
    <property type="match status" value="1"/>
</dbReference>
<reference evidence="2" key="2">
    <citation type="submission" date="2023-06" db="EMBL/GenBank/DDBJ databases">
        <authorList>
            <person name="Ma L."/>
            <person name="Liu K.-W."/>
            <person name="Li Z."/>
            <person name="Hsiao Y.-Y."/>
            <person name="Qi Y."/>
            <person name="Fu T."/>
            <person name="Tang G."/>
            <person name="Zhang D."/>
            <person name="Sun W.-H."/>
            <person name="Liu D.-K."/>
            <person name="Li Y."/>
            <person name="Chen G.-Z."/>
            <person name="Liu X.-D."/>
            <person name="Liao X.-Y."/>
            <person name="Jiang Y.-T."/>
            <person name="Yu X."/>
            <person name="Hao Y."/>
            <person name="Huang J."/>
            <person name="Zhao X.-W."/>
            <person name="Ke S."/>
            <person name="Chen Y.-Y."/>
            <person name="Wu W.-L."/>
            <person name="Hsu J.-L."/>
            <person name="Lin Y.-F."/>
            <person name="Huang M.-D."/>
            <person name="Li C.-Y."/>
            <person name="Huang L."/>
            <person name="Wang Z.-W."/>
            <person name="Zhao X."/>
            <person name="Zhong W.-Y."/>
            <person name="Peng D.-H."/>
            <person name="Ahmad S."/>
            <person name="Lan S."/>
            <person name="Zhang J.-S."/>
            <person name="Tsai W.-C."/>
            <person name="Van De Peer Y."/>
            <person name="Liu Z.-J."/>
        </authorList>
    </citation>
    <scope>NUCLEOTIDE SEQUENCE</scope>
    <source>
        <strain evidence="2">CP</strain>
        <tissue evidence="2">Leaves</tissue>
    </source>
</reference>
<dbReference type="PANTHER" id="PTHR31170:SF25">
    <property type="entry name" value="BNAA09G04570D PROTEIN"/>
    <property type="match status" value="1"/>
</dbReference>
<reference evidence="2" key="1">
    <citation type="journal article" date="2023" name="Nat. Commun.">
        <title>Diploid and tetraploid genomes of Acorus and the evolution of monocots.</title>
        <authorList>
            <person name="Ma L."/>
            <person name="Liu K.W."/>
            <person name="Li Z."/>
            <person name="Hsiao Y.Y."/>
            <person name="Qi Y."/>
            <person name="Fu T."/>
            <person name="Tang G.D."/>
            <person name="Zhang D."/>
            <person name="Sun W.H."/>
            <person name="Liu D.K."/>
            <person name="Li Y."/>
            <person name="Chen G.Z."/>
            <person name="Liu X.D."/>
            <person name="Liao X.Y."/>
            <person name="Jiang Y.T."/>
            <person name="Yu X."/>
            <person name="Hao Y."/>
            <person name="Huang J."/>
            <person name="Zhao X.W."/>
            <person name="Ke S."/>
            <person name="Chen Y.Y."/>
            <person name="Wu W.L."/>
            <person name="Hsu J.L."/>
            <person name="Lin Y.F."/>
            <person name="Huang M.D."/>
            <person name="Li C.Y."/>
            <person name="Huang L."/>
            <person name="Wang Z.W."/>
            <person name="Zhao X."/>
            <person name="Zhong W.Y."/>
            <person name="Peng D.H."/>
            <person name="Ahmad S."/>
            <person name="Lan S."/>
            <person name="Zhang J.S."/>
            <person name="Tsai W.C."/>
            <person name="Van de Peer Y."/>
            <person name="Liu Z.J."/>
        </authorList>
    </citation>
    <scope>NUCLEOTIDE SEQUENCE</scope>
    <source>
        <strain evidence="2">CP</strain>
    </source>
</reference>
<dbReference type="AlphaFoldDB" id="A0AAV9CTM1"/>